<keyword evidence="2 3" id="KW-0456">Lyase</keyword>
<dbReference type="EMBL" id="JAECZC010000067">
    <property type="protein sequence ID" value="MBH8565732.1"/>
    <property type="molecule type" value="Genomic_DNA"/>
</dbReference>
<dbReference type="HAMAP" id="MF_01459">
    <property type="entry name" value="Chrphore_lyase_CpxS"/>
    <property type="match status" value="1"/>
</dbReference>
<dbReference type="GO" id="GO:0017006">
    <property type="term" value="P:protein-tetrapyrrole linkage"/>
    <property type="evidence" value="ECO:0007669"/>
    <property type="project" value="UniProtKB-UniRule"/>
</dbReference>
<name>A0A8J7HUF4_9NOST</name>
<evidence type="ECO:0000313" key="4">
    <source>
        <dbReference type="EMBL" id="MBH8565732.1"/>
    </source>
</evidence>
<dbReference type="InterPro" id="IPR012674">
    <property type="entry name" value="Calycin"/>
</dbReference>
<gene>
    <name evidence="3" type="primary">cpcS</name>
    <name evidence="4" type="ORF">I8748_26760</name>
</gene>
<evidence type="ECO:0000256" key="1">
    <source>
        <dbReference type="ARBA" id="ARBA00010681"/>
    </source>
</evidence>
<keyword evidence="5" id="KW-1185">Reference proteome</keyword>
<comment type="function">
    <text evidence="3">Covalently attaches a chromophore to Cys residue(s) of phycobiliproteins.</text>
</comment>
<dbReference type="Proteomes" id="UP000632766">
    <property type="component" value="Unassembled WGS sequence"/>
</dbReference>
<reference evidence="4 5" key="1">
    <citation type="journal article" date="2021" name="Int. J. Syst. Evol. Microbiol.">
        <title>Amazonocrinis nigriterrae gen. nov., sp. nov., Atlanticothrix silvestris gen. nov., sp. nov. and Dendronalium phyllosphericum gen. nov., sp. nov., nostocacean cyanobacteria from Brazilian environments.</title>
        <authorList>
            <person name="Alvarenga D.O."/>
            <person name="Andreote A.P.D."/>
            <person name="Branco L.H.Z."/>
            <person name="Delbaje E."/>
            <person name="Cruz R.B."/>
            <person name="Varani A.M."/>
            <person name="Fiore M.F."/>
        </authorList>
    </citation>
    <scope>NUCLEOTIDE SEQUENCE [LARGE SCALE GENOMIC DNA]</scope>
    <source>
        <strain evidence="4 5">CENA67</strain>
    </source>
</reference>
<comment type="caution">
    <text evidence="4">The sequence shown here is derived from an EMBL/GenBank/DDBJ whole genome shotgun (WGS) entry which is preliminary data.</text>
</comment>
<dbReference type="GO" id="GO:0016829">
    <property type="term" value="F:lyase activity"/>
    <property type="evidence" value="ECO:0007669"/>
    <property type="project" value="UniProtKB-KW"/>
</dbReference>
<sequence length="179" mass="20545">MTFQPQIVELNPESLVQEFFQRSQGNWRSQRRYYTLKDGEAQEVVSIITVRLLEQGSEELIQLARLHEMPDETILTCGVFTSWESNYVGPSPKQTTGSTVFGVLGTALYRDRGFSTTKPIIAKFSMRDPKTMCLRTEYSGNVFEEEVKLIGTQYRTRQTIISRAGEEQMIGQYLEKRIG</sequence>
<dbReference type="InterPro" id="IPR018536">
    <property type="entry name" value="CpcS/CpeS"/>
</dbReference>
<proteinExistence type="inferred from homology"/>
<dbReference type="Gene3D" id="2.40.128.20">
    <property type="match status" value="1"/>
</dbReference>
<dbReference type="Pfam" id="PF09367">
    <property type="entry name" value="CpeS"/>
    <property type="match status" value="1"/>
</dbReference>
<comment type="similarity">
    <text evidence="1 3">Belongs to the CpcS/CpeS biliprotein lyase family.</text>
</comment>
<dbReference type="AlphaFoldDB" id="A0A8J7HUF4"/>
<dbReference type="RefSeq" id="WP_198127521.1">
    <property type="nucleotide sequence ID" value="NZ_JAECZC010000067.1"/>
</dbReference>
<evidence type="ECO:0000256" key="3">
    <source>
        <dbReference type="HAMAP-Rule" id="MF_01459"/>
    </source>
</evidence>
<protein>
    <recommendedName>
        <fullName evidence="3">Chromophore lyase CpcS/CpeS</fullName>
        <ecNumber evidence="3">4.-.-.-</ecNumber>
    </recommendedName>
</protein>
<dbReference type="EC" id="4.-.-.-" evidence="3"/>
<evidence type="ECO:0000256" key="2">
    <source>
        <dbReference type="ARBA" id="ARBA00023239"/>
    </source>
</evidence>
<evidence type="ECO:0000313" key="5">
    <source>
        <dbReference type="Proteomes" id="UP000632766"/>
    </source>
</evidence>
<organism evidence="4 5">
    <name type="scientific">Amazonocrinis nigriterrae CENA67</name>
    <dbReference type="NCBI Taxonomy" id="2794033"/>
    <lineage>
        <taxon>Bacteria</taxon>
        <taxon>Bacillati</taxon>
        <taxon>Cyanobacteriota</taxon>
        <taxon>Cyanophyceae</taxon>
        <taxon>Nostocales</taxon>
        <taxon>Nostocaceae</taxon>
        <taxon>Amazonocrinis</taxon>
        <taxon>Amazonocrinis nigriterrae</taxon>
    </lineage>
</organism>
<accession>A0A8J7HUF4</accession>